<dbReference type="PANTHER" id="PTHR14944:SF3">
    <property type="entry name" value="SI:CH73-71D17.2"/>
    <property type="match status" value="1"/>
</dbReference>
<sequence length="585" mass="65647">MAAAGCVFHRTLTRSRPGPGPGPNKTSSSSAAVCRELLRVVDLRRYGRDQGSSVYFPQTVLNGDDLYDVTLTDGHCRLCVTLDPGLNRLVERNVLHAGSTLSNATFVPAITAQHPSCPGAASAEMDSYRLESVDVREEAPSVEDHDGVGWFDVDHDSLPWFGSSEPAGPLVPLRANRSVFLPLWNNVDPSGEEWREAPPTEEEEGREEEEEGQRPAVTVSELRDSFLSGQRGVARGAVQHRLIVRIIDKSHLMYYGRTDRNCECPYKELLDRPPGAVCDVIGLLTLSGRPERMRSKGLGHHSEMSYRKLPPVRRFLRWLRSQDDRQVLSRALIGGFFTYPPPPVSLETYMKDRRGVPGFLRGAELQRELEGLSYRERRTFCIQATVTMVTYRRRGQEVEEEEAAAAAGDSEEEMSMVHGSNRTEPRHRCDDDIHIQRIRTKIIINNNNNNNNYNNNNPRAVILFEASMEFLENSNADEDDDDDDDTFATAPLFLTPPPVAEETLPMRYDHARRDEQAVAVVMGGRAEPGRFDSALEDYYTLRLRADLIAMADQLTNRRLVCVLEACHLGGATTELILSRAFRLPN</sequence>
<organism evidence="2 3">
    <name type="scientific">Scophthalmus maximus</name>
    <name type="common">Turbot</name>
    <name type="synonym">Psetta maxima</name>
    <dbReference type="NCBI Taxonomy" id="52904"/>
    <lineage>
        <taxon>Eukaryota</taxon>
        <taxon>Metazoa</taxon>
        <taxon>Chordata</taxon>
        <taxon>Craniata</taxon>
        <taxon>Vertebrata</taxon>
        <taxon>Euteleostomi</taxon>
        <taxon>Actinopterygii</taxon>
        <taxon>Neopterygii</taxon>
        <taxon>Teleostei</taxon>
        <taxon>Neoteleostei</taxon>
        <taxon>Acanthomorphata</taxon>
        <taxon>Carangaria</taxon>
        <taxon>Pleuronectiformes</taxon>
        <taxon>Pleuronectoidei</taxon>
        <taxon>Scophthalmidae</taxon>
        <taxon>Scophthalmus</taxon>
    </lineage>
</organism>
<evidence type="ECO:0000313" key="2">
    <source>
        <dbReference type="EMBL" id="KAF0028888.1"/>
    </source>
</evidence>
<gene>
    <name evidence="2" type="ORF">F2P81_017993</name>
</gene>
<reference evidence="2 3" key="1">
    <citation type="submission" date="2019-06" db="EMBL/GenBank/DDBJ databases">
        <title>Draft genomes of female and male turbot (Scophthalmus maximus).</title>
        <authorList>
            <person name="Xu H."/>
            <person name="Xu X.-W."/>
            <person name="Shao C."/>
            <person name="Chen S."/>
        </authorList>
    </citation>
    <scope>NUCLEOTIDE SEQUENCE [LARGE SCALE GENOMIC DNA]</scope>
    <source>
        <strain evidence="2">Ysfricsl-2016a</strain>
        <tissue evidence="2">Blood</tissue>
    </source>
</reference>
<dbReference type="GO" id="GO:0003697">
    <property type="term" value="F:single-stranded DNA binding"/>
    <property type="evidence" value="ECO:0007669"/>
    <property type="project" value="InterPro"/>
</dbReference>
<dbReference type="PANTHER" id="PTHR14944">
    <property type="entry name" value="RPA-RELATED PROTEIN RADX"/>
    <property type="match status" value="1"/>
</dbReference>
<protein>
    <submittedName>
        <fullName evidence="2">Uncharacterized protein</fullName>
    </submittedName>
</protein>
<proteinExistence type="predicted"/>
<evidence type="ECO:0000313" key="3">
    <source>
        <dbReference type="Proteomes" id="UP000438429"/>
    </source>
</evidence>
<evidence type="ECO:0000256" key="1">
    <source>
        <dbReference type="SAM" id="MobiDB-lite"/>
    </source>
</evidence>
<name>A0A6A4S9F8_SCOMX</name>
<dbReference type="Pfam" id="PF17659">
    <property type="entry name" value="RADX"/>
    <property type="match status" value="1"/>
</dbReference>
<accession>A0A6A4S9F8</accession>
<dbReference type="Proteomes" id="UP000438429">
    <property type="component" value="Unassembled WGS sequence"/>
</dbReference>
<feature type="compositionally biased region" description="Acidic residues" evidence="1">
    <location>
        <begin position="199"/>
        <end position="211"/>
    </location>
</feature>
<feature type="region of interest" description="Disordered" evidence="1">
    <location>
        <begin position="397"/>
        <end position="427"/>
    </location>
</feature>
<comment type="caution">
    <text evidence="2">The sequence shown here is derived from an EMBL/GenBank/DDBJ whole genome shotgun (WGS) entry which is preliminary data.</text>
</comment>
<dbReference type="AlphaFoldDB" id="A0A6A4S9F8"/>
<feature type="region of interest" description="Disordered" evidence="1">
    <location>
        <begin position="190"/>
        <end position="217"/>
    </location>
</feature>
<dbReference type="EMBL" id="VEVO01000016">
    <property type="protein sequence ID" value="KAF0028888.1"/>
    <property type="molecule type" value="Genomic_DNA"/>
</dbReference>
<dbReference type="InterPro" id="IPR040893">
    <property type="entry name" value="RADX"/>
</dbReference>
<feature type="compositionally biased region" description="Acidic residues" evidence="1">
    <location>
        <begin position="398"/>
        <end position="414"/>
    </location>
</feature>